<name>A0AAW6U6L9_9BACT</name>
<organism evidence="2 3">
    <name type="scientific">Anaerobaca lacustris</name>
    <dbReference type="NCBI Taxonomy" id="3044600"/>
    <lineage>
        <taxon>Bacteria</taxon>
        <taxon>Pseudomonadati</taxon>
        <taxon>Planctomycetota</taxon>
        <taxon>Phycisphaerae</taxon>
        <taxon>Sedimentisphaerales</taxon>
        <taxon>Anaerobacaceae</taxon>
        <taxon>Anaerobaca</taxon>
    </lineage>
</organism>
<feature type="chain" id="PRO_5043924904" evidence="1">
    <location>
        <begin position="21"/>
        <end position="122"/>
    </location>
</feature>
<sequence length="122" mass="12644">MNVTYRHLLYLTVMPLVILASGTGEDTVSANEAPVANAGLPRYAATDPVQLDGSGSYDPDDSGPLAYAWTQMSRPPVTITGADTATPTVSGFAQTNAIQECTVELVVDCEGRRESVAPGGAA</sequence>
<gene>
    <name evidence="2" type="ORF">QJ522_19715</name>
</gene>
<dbReference type="AlphaFoldDB" id="A0AAW6U6L9"/>
<feature type="signal peptide" evidence="1">
    <location>
        <begin position="1"/>
        <end position="20"/>
    </location>
</feature>
<keyword evidence="3" id="KW-1185">Reference proteome</keyword>
<evidence type="ECO:0000313" key="2">
    <source>
        <dbReference type="EMBL" id="MDI6451299.1"/>
    </source>
</evidence>
<reference evidence="2" key="1">
    <citation type="submission" date="2023-05" db="EMBL/GenBank/DDBJ databases">
        <title>Anaerotaeda fermentans gen. nov., sp. nov., a novel anaerobic planctomycete of the new family within the order Sedimentisphaerales isolated from Taman Peninsula, Russia.</title>
        <authorList>
            <person name="Khomyakova M.A."/>
            <person name="Merkel A.Y."/>
            <person name="Slobodkin A.I."/>
        </authorList>
    </citation>
    <scope>NUCLEOTIDE SEQUENCE</scope>
    <source>
        <strain evidence="2">M17dextr</strain>
    </source>
</reference>
<dbReference type="RefSeq" id="WP_349246706.1">
    <property type="nucleotide sequence ID" value="NZ_JASCXX010000032.1"/>
</dbReference>
<evidence type="ECO:0000256" key="1">
    <source>
        <dbReference type="SAM" id="SignalP"/>
    </source>
</evidence>
<accession>A0AAW6U6L9</accession>
<evidence type="ECO:0000313" key="3">
    <source>
        <dbReference type="Proteomes" id="UP001431776"/>
    </source>
</evidence>
<dbReference type="Pfam" id="PF22352">
    <property type="entry name" value="K319L-like_PKD"/>
    <property type="match status" value="1"/>
</dbReference>
<dbReference type="Proteomes" id="UP001431776">
    <property type="component" value="Unassembled WGS sequence"/>
</dbReference>
<protein>
    <submittedName>
        <fullName evidence="2">Uncharacterized protein</fullName>
    </submittedName>
</protein>
<proteinExistence type="predicted"/>
<dbReference type="Gene3D" id="2.60.40.10">
    <property type="entry name" value="Immunoglobulins"/>
    <property type="match status" value="1"/>
</dbReference>
<dbReference type="InterPro" id="IPR013783">
    <property type="entry name" value="Ig-like_fold"/>
</dbReference>
<comment type="caution">
    <text evidence="2">The sequence shown here is derived from an EMBL/GenBank/DDBJ whole genome shotgun (WGS) entry which is preliminary data.</text>
</comment>
<dbReference type="EMBL" id="JASCXX010000032">
    <property type="protein sequence ID" value="MDI6451299.1"/>
    <property type="molecule type" value="Genomic_DNA"/>
</dbReference>
<keyword evidence="1" id="KW-0732">Signal</keyword>